<proteinExistence type="predicted"/>
<sequence>MSENEKEIKKLDDKKDKIKELDTKLKILRTLPETPTEKDKLRTALKYEKEKEGFEVVI</sequence>
<dbReference type="AlphaFoldDB" id="A0A0F9SWK6"/>
<reference evidence="2" key="1">
    <citation type="journal article" date="2015" name="Nature">
        <title>Complex archaea that bridge the gap between prokaryotes and eukaryotes.</title>
        <authorList>
            <person name="Spang A."/>
            <person name="Saw J.H."/>
            <person name="Jorgensen S.L."/>
            <person name="Zaremba-Niedzwiedzka K."/>
            <person name="Martijn J."/>
            <person name="Lind A.E."/>
            <person name="van Eijk R."/>
            <person name="Schleper C."/>
            <person name="Guy L."/>
            <person name="Ettema T.J."/>
        </authorList>
    </citation>
    <scope>NUCLEOTIDE SEQUENCE</scope>
</reference>
<gene>
    <name evidence="2" type="ORF">LCGC14_0801560</name>
</gene>
<comment type="caution">
    <text evidence="2">The sequence shown here is derived from an EMBL/GenBank/DDBJ whole genome shotgun (WGS) entry which is preliminary data.</text>
</comment>
<dbReference type="EMBL" id="LAZR01002161">
    <property type="protein sequence ID" value="KKN33663.1"/>
    <property type="molecule type" value="Genomic_DNA"/>
</dbReference>
<protein>
    <submittedName>
        <fullName evidence="2">Uncharacterized protein</fullName>
    </submittedName>
</protein>
<accession>A0A0F9SWK6</accession>
<feature type="coiled-coil region" evidence="1">
    <location>
        <begin position="1"/>
        <end position="31"/>
    </location>
</feature>
<evidence type="ECO:0000256" key="1">
    <source>
        <dbReference type="SAM" id="Coils"/>
    </source>
</evidence>
<evidence type="ECO:0000313" key="2">
    <source>
        <dbReference type="EMBL" id="KKN33663.1"/>
    </source>
</evidence>
<organism evidence="2">
    <name type="scientific">marine sediment metagenome</name>
    <dbReference type="NCBI Taxonomy" id="412755"/>
    <lineage>
        <taxon>unclassified sequences</taxon>
        <taxon>metagenomes</taxon>
        <taxon>ecological metagenomes</taxon>
    </lineage>
</organism>
<keyword evidence="1" id="KW-0175">Coiled coil</keyword>
<name>A0A0F9SWK6_9ZZZZ</name>